<dbReference type="InterPro" id="IPR003877">
    <property type="entry name" value="SPRY_dom"/>
</dbReference>
<feature type="transmembrane region" description="Helical" evidence="12">
    <location>
        <begin position="436"/>
        <end position="460"/>
    </location>
</feature>
<evidence type="ECO:0000256" key="4">
    <source>
        <dbReference type="ARBA" id="ARBA00011938"/>
    </source>
</evidence>
<dbReference type="GO" id="GO:0006487">
    <property type="term" value="P:protein N-linked glycosylation"/>
    <property type="evidence" value="ECO:0007669"/>
    <property type="project" value="TreeGrafter"/>
</dbReference>
<dbReference type="Pfam" id="PF00622">
    <property type="entry name" value="SPRY"/>
    <property type="match status" value="1"/>
</dbReference>
<dbReference type="InterPro" id="IPR043136">
    <property type="entry name" value="B30.2/SPRY_sf"/>
</dbReference>
<feature type="transmembrane region" description="Helical" evidence="12">
    <location>
        <begin position="340"/>
        <end position="360"/>
    </location>
</feature>
<dbReference type="Gene3D" id="3.30.2170.10">
    <property type="entry name" value="archaeoglobus fulgidus dsm 4304 superfamily"/>
    <property type="match status" value="1"/>
</dbReference>
<keyword evidence="9 12" id="KW-1133">Transmembrane helix</keyword>
<comment type="pathway">
    <text evidence="2">Protein modification; protein glycosylation.</text>
</comment>
<evidence type="ECO:0000313" key="14">
    <source>
        <dbReference type="Proteomes" id="UP000887572"/>
    </source>
</evidence>
<dbReference type="GO" id="GO:0042283">
    <property type="term" value="F:dolichyl pyrophosphate Glc1Man9GlcNAc2 alpha-1,3-glucosyltransferase activity"/>
    <property type="evidence" value="ECO:0007669"/>
    <property type="project" value="UniProtKB-EC"/>
</dbReference>
<keyword evidence="14" id="KW-1185">Reference proteome</keyword>
<organism evidence="14 15">
    <name type="scientific">Globodera rostochiensis</name>
    <name type="common">Golden nematode worm</name>
    <name type="synonym">Heterodera rostochiensis</name>
    <dbReference type="NCBI Taxonomy" id="31243"/>
    <lineage>
        <taxon>Eukaryota</taxon>
        <taxon>Metazoa</taxon>
        <taxon>Ecdysozoa</taxon>
        <taxon>Nematoda</taxon>
        <taxon>Chromadorea</taxon>
        <taxon>Rhabditida</taxon>
        <taxon>Tylenchina</taxon>
        <taxon>Tylenchomorpha</taxon>
        <taxon>Tylenchoidea</taxon>
        <taxon>Heteroderidae</taxon>
        <taxon>Heteroderinae</taxon>
        <taxon>Globodera</taxon>
    </lineage>
</organism>
<dbReference type="GO" id="GO:0004519">
    <property type="term" value="F:endonuclease activity"/>
    <property type="evidence" value="ECO:0007669"/>
    <property type="project" value="InterPro"/>
</dbReference>
<dbReference type="GO" id="GO:0005789">
    <property type="term" value="C:endoplasmic reticulum membrane"/>
    <property type="evidence" value="ECO:0007669"/>
    <property type="project" value="UniProtKB-SubCell"/>
</dbReference>
<feature type="transmembrane region" description="Helical" evidence="12">
    <location>
        <begin position="675"/>
        <end position="692"/>
    </location>
</feature>
<dbReference type="AlphaFoldDB" id="A0A914H6Z2"/>
<dbReference type="SUPFAM" id="SSF49899">
    <property type="entry name" value="Concanavalin A-like lectins/glucanases"/>
    <property type="match status" value="1"/>
</dbReference>
<reference evidence="15" key="1">
    <citation type="submission" date="2022-11" db="UniProtKB">
        <authorList>
            <consortium name="WormBaseParasite"/>
        </authorList>
    </citation>
    <scope>IDENTIFICATION</scope>
</reference>
<evidence type="ECO:0000259" key="13">
    <source>
        <dbReference type="PROSITE" id="PS50188"/>
    </source>
</evidence>
<evidence type="ECO:0000256" key="9">
    <source>
        <dbReference type="ARBA" id="ARBA00022989"/>
    </source>
</evidence>
<dbReference type="InterPro" id="IPR004856">
    <property type="entry name" value="Glyco_trans_ALG6/ALG8"/>
</dbReference>
<accession>A0A914H6Z2</accession>
<comment type="subcellular location">
    <subcellularLocation>
        <location evidence="1">Endoplasmic reticulum membrane</location>
        <topology evidence="1">Multi-pass membrane protein</topology>
    </subcellularLocation>
</comment>
<feature type="transmembrane region" description="Helical" evidence="12">
    <location>
        <begin position="704"/>
        <end position="731"/>
    </location>
</feature>
<feature type="transmembrane region" description="Helical" evidence="12">
    <location>
        <begin position="645"/>
        <end position="663"/>
    </location>
</feature>
<feature type="transmembrane region" description="Helical" evidence="12">
    <location>
        <begin position="307"/>
        <end position="328"/>
    </location>
</feature>
<feature type="transmembrane region" description="Helical" evidence="12">
    <location>
        <begin position="372"/>
        <end position="400"/>
    </location>
</feature>
<dbReference type="InterPro" id="IPR007581">
    <property type="entry name" value="Endonuclease-V"/>
</dbReference>
<evidence type="ECO:0000256" key="11">
    <source>
        <dbReference type="ARBA" id="ARBA00030499"/>
    </source>
</evidence>
<keyword evidence="10 12" id="KW-0472">Membrane</keyword>
<evidence type="ECO:0000313" key="15">
    <source>
        <dbReference type="WBParaSite" id="Gr19_v10_g14266.t1"/>
    </source>
</evidence>
<dbReference type="PANTHER" id="PTHR12413:SF2">
    <property type="entry name" value="DOLICHYL PYROPHOSPHATE GLC1MAN9GLCNAC2 ALPHA-1,3-GLUCOSYLTRANSFERASE-RELATED"/>
    <property type="match status" value="1"/>
</dbReference>
<sequence>MLPSGCFPFRACLDCIQGPSLTATQSYAQLREDMRIARLDRNHMGDDVVLLKEDTRICGSGGVLGNVPLLQNKSYFQVHIQQSGTWAVGLGTRKTELSKTPMLAKVWMLRDDGTIVMDEQSVGKVEETIGEGETIGVAFDHVELSFYKGEVPIWNGTIKSVVGQVFYPCLFVDDNAILDVRFNAAKFSRTDITMMMNTYICAHPMPADTSLFWHPVVPVCWLFIVSIKLLLMRCYHSTDFEVHRNWMALTHHLPLSDWYSSNLSQWTLDYPPFFAYLEWLFAQFAAFFDHEILTMQKEPFFSENTLLFQRLSVILTDFCYFISCVLISDNFVNSSLLPAKLFWARLKLALCIFLASNPALIMLDNIHFQYNAFLIGIFLFSLNAIFTGDLLQGAFLFAVLLNFKHIFLYYAPAFAAFFFVHFLLPMDRQFVWRTFSLGFVLGIVCIASFGPFFLFGGFGASQNIVSRLFPFKRGLTHACWAPNFWALYNFVDLLLHKMLSTMASNCSSNGPWHWLLKQCPPGTPEYTRGLVQEYEHVVLPNISPSMTLGLILCALTPCFWIFHWKNLKKKSSEVCFLISLTFSSFAFFWFGWHVHEKAIMLIFFPMCLLAMKDPTFMQPFALLCVASVFAQFPLLFTPLECFLKWAFVLCYFSLCQFLANFVWGIRLAEFVQFTVARLAIVQLLFAEIYAEFGHQLLFDNNYEFLPMMITSVACALLVFLAYINFMIILFAESVQIQFFKFCCRRKEPQFAVITLVVQTFPELKVVYAADEVVLLGHPSYYISEYLAVREAGPIRRAICRHLQRCPKIQLLFVDGNGRWHSRGCGLACHVGYDLNTPTIGLAKNFAPSPLLNIRETAIAETFETTKRWFKSTQANAMCAAEGQCKRVDGAAIFVLENASSQLPDLAVLRSSTSHIPLFVSSGWTIEFNLATKMALECIDQSPIRLSDLRSRAKLAELFEK</sequence>
<dbReference type="Proteomes" id="UP000887572">
    <property type="component" value="Unplaced"/>
</dbReference>
<evidence type="ECO:0000256" key="10">
    <source>
        <dbReference type="ARBA" id="ARBA00023136"/>
    </source>
</evidence>
<keyword evidence="8" id="KW-0256">Endoplasmic reticulum</keyword>
<feature type="transmembrane region" description="Helical" evidence="12">
    <location>
        <begin position="406"/>
        <end position="424"/>
    </location>
</feature>
<dbReference type="GO" id="GO:0006281">
    <property type="term" value="P:DNA repair"/>
    <property type="evidence" value="ECO:0007669"/>
    <property type="project" value="InterPro"/>
</dbReference>
<dbReference type="EC" id="2.4.1.265" evidence="4"/>
<dbReference type="Pfam" id="PF03155">
    <property type="entry name" value="Alg6_Alg8"/>
    <property type="match status" value="1"/>
</dbReference>
<feature type="transmembrane region" description="Helical" evidence="12">
    <location>
        <begin position="211"/>
        <end position="231"/>
    </location>
</feature>
<comment type="similarity">
    <text evidence="3">Belongs to the ALG6/ALG8 glucosyltransferase family.</text>
</comment>
<evidence type="ECO:0000256" key="3">
    <source>
        <dbReference type="ARBA" id="ARBA00008715"/>
    </source>
</evidence>
<evidence type="ECO:0000256" key="7">
    <source>
        <dbReference type="ARBA" id="ARBA00022692"/>
    </source>
</evidence>
<dbReference type="InterPro" id="IPR001870">
    <property type="entry name" value="B30.2/SPRY"/>
</dbReference>
<evidence type="ECO:0000256" key="6">
    <source>
        <dbReference type="ARBA" id="ARBA00022679"/>
    </source>
</evidence>
<evidence type="ECO:0000256" key="5">
    <source>
        <dbReference type="ARBA" id="ARBA00022676"/>
    </source>
</evidence>
<feature type="transmembrane region" description="Helical" evidence="12">
    <location>
        <begin position="574"/>
        <end position="592"/>
    </location>
</feature>
<dbReference type="WBParaSite" id="Gr19_v10_g14266.t1">
    <property type="protein sequence ID" value="Gr19_v10_g14266.t1"/>
    <property type="gene ID" value="Gr19_v10_g14266"/>
</dbReference>
<evidence type="ECO:0000256" key="1">
    <source>
        <dbReference type="ARBA" id="ARBA00004477"/>
    </source>
</evidence>
<proteinExistence type="inferred from homology"/>
<dbReference type="Gene3D" id="2.60.120.920">
    <property type="match status" value="1"/>
</dbReference>
<feature type="transmembrane region" description="Helical" evidence="12">
    <location>
        <begin position="620"/>
        <end position="639"/>
    </location>
</feature>
<evidence type="ECO:0000256" key="8">
    <source>
        <dbReference type="ARBA" id="ARBA00022824"/>
    </source>
</evidence>
<feature type="domain" description="B30.2/SPRY" evidence="13">
    <location>
        <begin position="1"/>
        <end position="187"/>
    </location>
</feature>
<protein>
    <recommendedName>
        <fullName evidence="4">dolichyl-P-Glc:Glc1Man9GlcNAc2-PP-dolichol alpha-1,3-glucosyltransferase</fullName>
        <ecNumber evidence="4">2.4.1.265</ecNumber>
    </recommendedName>
    <alternativeName>
        <fullName evidence="11">Asparagine-linked glycosylation protein 8 homolog</fullName>
    </alternativeName>
</protein>
<dbReference type="InterPro" id="IPR013320">
    <property type="entry name" value="ConA-like_dom_sf"/>
</dbReference>
<keyword evidence="6" id="KW-0808">Transferase</keyword>
<evidence type="ECO:0000256" key="2">
    <source>
        <dbReference type="ARBA" id="ARBA00004922"/>
    </source>
</evidence>
<keyword evidence="7 12" id="KW-0812">Transmembrane</keyword>
<dbReference type="PROSITE" id="PS50188">
    <property type="entry name" value="B302_SPRY"/>
    <property type="match status" value="1"/>
</dbReference>
<dbReference type="Pfam" id="PF04493">
    <property type="entry name" value="Endonuclease_5"/>
    <property type="match status" value="1"/>
</dbReference>
<name>A0A914H6Z2_GLORO</name>
<keyword evidence="5" id="KW-0328">Glycosyltransferase</keyword>
<evidence type="ECO:0000256" key="12">
    <source>
        <dbReference type="SAM" id="Phobius"/>
    </source>
</evidence>
<feature type="transmembrane region" description="Helical" evidence="12">
    <location>
        <begin position="542"/>
        <end position="562"/>
    </location>
</feature>
<dbReference type="PANTHER" id="PTHR12413">
    <property type="entry name" value="DOLICHYL GLYCOSYLTRANSFERASE"/>
    <property type="match status" value="1"/>
</dbReference>